<keyword evidence="5" id="KW-0408">Iron</keyword>
<dbReference type="InterPro" id="IPR036280">
    <property type="entry name" value="Multihaem_cyt_sf"/>
</dbReference>
<feature type="domain" description="Class III cytochrome C" evidence="6">
    <location>
        <begin position="113"/>
        <end position="206"/>
    </location>
</feature>
<protein>
    <submittedName>
        <fullName evidence="7">Cytochrome c</fullName>
    </submittedName>
</protein>
<dbReference type="Gene3D" id="3.90.10.10">
    <property type="entry name" value="Cytochrome C3"/>
    <property type="match status" value="3"/>
</dbReference>
<dbReference type="Proteomes" id="UP001053296">
    <property type="component" value="Chromosome"/>
</dbReference>
<keyword evidence="2" id="KW-0349">Heme</keyword>
<keyword evidence="8" id="KW-1185">Reference proteome</keyword>
<reference evidence="7" key="1">
    <citation type="journal article" date="2022" name="Arch. Microbiol.">
        <title>Pseudodesulfovibrio sediminis sp. nov., a mesophilic and neutrophilic sulfate-reducing bacterium isolated from sediment of a brackish lake.</title>
        <authorList>
            <person name="Takahashi A."/>
            <person name="Kojima H."/>
            <person name="Watanabe M."/>
            <person name="Fukui M."/>
        </authorList>
    </citation>
    <scope>NUCLEOTIDE SEQUENCE</scope>
    <source>
        <strain evidence="7">SF6</strain>
    </source>
</reference>
<sequence>MQKRFLSITIVSAILFIVALGGYLIPIHADEPPMRILLKNKGGKVILNHQEHINIVDGKCASCHHTTGDAQNPPACSGCHAAQFNAAFVLDHQKTIDKAHCASCHHAKASIDNFSHDDHAAEYTDNECQTCHHDESIEPEPQACANCHSDGSDNKLNLRDATHTRCADSGCHDDFYIGGINGCANCHTRETASAPDARQQACSTCHTVPVEELLPTTMIAFHGKCMGCHEREEVGPFGEQACYQCHMQ</sequence>
<evidence type="ECO:0000256" key="4">
    <source>
        <dbReference type="ARBA" id="ARBA00022982"/>
    </source>
</evidence>
<dbReference type="EMBL" id="AP024485">
    <property type="protein sequence ID" value="BCS87427.1"/>
    <property type="molecule type" value="Genomic_DNA"/>
</dbReference>
<keyword evidence="1" id="KW-0813">Transport</keyword>
<dbReference type="CDD" id="cd08168">
    <property type="entry name" value="Cytochrom_C3"/>
    <property type="match status" value="2"/>
</dbReference>
<dbReference type="SUPFAM" id="SSF48695">
    <property type="entry name" value="Multiheme cytochromes"/>
    <property type="match status" value="2"/>
</dbReference>
<keyword evidence="4" id="KW-0249">Electron transport</keyword>
<accession>A0ABM7P3K1</accession>
<evidence type="ECO:0000313" key="7">
    <source>
        <dbReference type="EMBL" id="BCS87427.1"/>
    </source>
</evidence>
<evidence type="ECO:0000313" key="8">
    <source>
        <dbReference type="Proteomes" id="UP001053296"/>
    </source>
</evidence>
<name>A0ABM7P3K1_9BACT</name>
<evidence type="ECO:0000256" key="3">
    <source>
        <dbReference type="ARBA" id="ARBA00022723"/>
    </source>
</evidence>
<organism evidence="7 8">
    <name type="scientific">Pseudodesulfovibrio sediminis</name>
    <dbReference type="NCBI Taxonomy" id="2810563"/>
    <lineage>
        <taxon>Bacteria</taxon>
        <taxon>Pseudomonadati</taxon>
        <taxon>Thermodesulfobacteriota</taxon>
        <taxon>Desulfovibrionia</taxon>
        <taxon>Desulfovibrionales</taxon>
        <taxon>Desulfovibrionaceae</taxon>
    </lineage>
</organism>
<evidence type="ECO:0000259" key="6">
    <source>
        <dbReference type="Pfam" id="PF02085"/>
    </source>
</evidence>
<dbReference type="Pfam" id="PF02085">
    <property type="entry name" value="Cytochrom_CIII"/>
    <property type="match status" value="2"/>
</dbReference>
<evidence type="ECO:0000256" key="1">
    <source>
        <dbReference type="ARBA" id="ARBA00022448"/>
    </source>
</evidence>
<evidence type="ECO:0000256" key="2">
    <source>
        <dbReference type="ARBA" id="ARBA00022617"/>
    </source>
</evidence>
<evidence type="ECO:0000256" key="5">
    <source>
        <dbReference type="ARBA" id="ARBA00023004"/>
    </source>
</evidence>
<feature type="domain" description="Class III cytochrome C" evidence="6">
    <location>
        <begin position="40"/>
        <end position="109"/>
    </location>
</feature>
<dbReference type="InterPro" id="IPR020942">
    <property type="entry name" value="Cyt_c_III_dom"/>
</dbReference>
<dbReference type="RefSeq" id="WP_229593687.1">
    <property type="nucleotide sequence ID" value="NZ_AP024485.1"/>
</dbReference>
<gene>
    <name evidence="7" type="ORF">PSDVSF_06690</name>
</gene>
<proteinExistence type="predicted"/>
<keyword evidence="3" id="KW-0479">Metal-binding</keyword>